<comment type="caution">
    <text evidence="1">The sequence shown here is derived from an EMBL/GenBank/DDBJ whole genome shotgun (WGS) entry which is preliminary data.</text>
</comment>
<keyword evidence="2" id="KW-1185">Reference proteome</keyword>
<dbReference type="Proteomes" id="UP001165064">
    <property type="component" value="Unassembled WGS sequence"/>
</dbReference>
<proteinExistence type="predicted"/>
<evidence type="ECO:0000313" key="2">
    <source>
        <dbReference type="Proteomes" id="UP001165064"/>
    </source>
</evidence>
<accession>A0ACB5TAX3</accession>
<dbReference type="EMBL" id="BSXS01005654">
    <property type="protein sequence ID" value="GME84653.1"/>
    <property type="molecule type" value="Genomic_DNA"/>
</dbReference>
<name>A0ACB5TAX3_AMBMO</name>
<sequence>MPVFQNQIQRDFYKPDVVPGTDAAGEVVSVGPKAEGFEIGEQASSFKHGGYPADPNGGLVQEYVLVDKIEQLNYINIPAIVHIIKYSSDHAVSTELI</sequence>
<organism evidence="1 2">
    <name type="scientific">Ambrosiozyma monospora</name>
    <name type="common">Yeast</name>
    <name type="synonym">Endomycopsis monosporus</name>
    <dbReference type="NCBI Taxonomy" id="43982"/>
    <lineage>
        <taxon>Eukaryota</taxon>
        <taxon>Fungi</taxon>
        <taxon>Dikarya</taxon>
        <taxon>Ascomycota</taxon>
        <taxon>Saccharomycotina</taxon>
        <taxon>Pichiomycetes</taxon>
        <taxon>Pichiales</taxon>
        <taxon>Pichiaceae</taxon>
        <taxon>Ambrosiozyma</taxon>
    </lineage>
</organism>
<protein>
    <submittedName>
        <fullName evidence="1">Unnamed protein product</fullName>
    </submittedName>
</protein>
<reference evidence="1" key="1">
    <citation type="submission" date="2023-04" db="EMBL/GenBank/DDBJ databases">
        <title>Ambrosiozyma monospora NBRC 10751.</title>
        <authorList>
            <person name="Ichikawa N."/>
            <person name="Sato H."/>
            <person name="Tonouchi N."/>
        </authorList>
    </citation>
    <scope>NUCLEOTIDE SEQUENCE</scope>
    <source>
        <strain evidence="1">NBRC 10751</strain>
    </source>
</reference>
<gene>
    <name evidence="1" type="ORF">Amon02_000699300</name>
</gene>
<evidence type="ECO:0000313" key="1">
    <source>
        <dbReference type="EMBL" id="GME84653.1"/>
    </source>
</evidence>